<dbReference type="Proteomes" id="UP000240883">
    <property type="component" value="Unassembled WGS sequence"/>
</dbReference>
<evidence type="ECO:0000313" key="3">
    <source>
        <dbReference type="Proteomes" id="UP000240883"/>
    </source>
</evidence>
<gene>
    <name evidence="2" type="ORF">BS50DRAFT_409159</name>
</gene>
<sequence length="211" mass="24242">MHFGPNADARAPLRCTKAQSTVNEREAEHASHEYFSAVVWPFGRASGYERCAFRCRSFLRHSRLPCRWTWALLGRFPGTRPSSLGPSLSRFPIRKRLDCGAAPFGSNPEIWFSLREACGFGTSRELKLAPQRRRRQRRRTRARGSGSPSKRTQIYPTVLCCEMLARDCLLMCTVPQWNPWFHYTYDLRSRSEPKQKASRRSVFGAISGNLL</sequence>
<dbReference type="AlphaFoldDB" id="A0A2T2NL65"/>
<name>A0A2T2NL65_CORCC</name>
<keyword evidence="3" id="KW-1185">Reference proteome</keyword>
<dbReference type="EMBL" id="KZ678136">
    <property type="protein sequence ID" value="PSN66167.1"/>
    <property type="molecule type" value="Genomic_DNA"/>
</dbReference>
<proteinExistence type="predicted"/>
<feature type="region of interest" description="Disordered" evidence="1">
    <location>
        <begin position="128"/>
        <end position="151"/>
    </location>
</feature>
<organism evidence="2 3">
    <name type="scientific">Corynespora cassiicola Philippines</name>
    <dbReference type="NCBI Taxonomy" id="1448308"/>
    <lineage>
        <taxon>Eukaryota</taxon>
        <taxon>Fungi</taxon>
        <taxon>Dikarya</taxon>
        <taxon>Ascomycota</taxon>
        <taxon>Pezizomycotina</taxon>
        <taxon>Dothideomycetes</taxon>
        <taxon>Pleosporomycetidae</taxon>
        <taxon>Pleosporales</taxon>
        <taxon>Corynesporascaceae</taxon>
        <taxon>Corynespora</taxon>
    </lineage>
</organism>
<evidence type="ECO:0000256" key="1">
    <source>
        <dbReference type="SAM" id="MobiDB-lite"/>
    </source>
</evidence>
<protein>
    <submittedName>
        <fullName evidence="2">Uncharacterized protein</fullName>
    </submittedName>
</protein>
<evidence type="ECO:0000313" key="2">
    <source>
        <dbReference type="EMBL" id="PSN66167.1"/>
    </source>
</evidence>
<accession>A0A2T2NL65</accession>
<feature type="compositionally biased region" description="Basic residues" evidence="1">
    <location>
        <begin position="130"/>
        <end position="142"/>
    </location>
</feature>
<reference evidence="2 3" key="1">
    <citation type="journal article" date="2018" name="Front. Microbiol.">
        <title>Genome-Wide Analysis of Corynespora cassiicola Leaf Fall Disease Putative Effectors.</title>
        <authorList>
            <person name="Lopez D."/>
            <person name="Ribeiro S."/>
            <person name="Label P."/>
            <person name="Fumanal B."/>
            <person name="Venisse J.S."/>
            <person name="Kohler A."/>
            <person name="de Oliveira R.R."/>
            <person name="Labutti K."/>
            <person name="Lipzen A."/>
            <person name="Lail K."/>
            <person name="Bauer D."/>
            <person name="Ohm R.A."/>
            <person name="Barry K.W."/>
            <person name="Spatafora J."/>
            <person name="Grigoriev I.V."/>
            <person name="Martin F.M."/>
            <person name="Pujade-Renaud V."/>
        </authorList>
    </citation>
    <scope>NUCLEOTIDE SEQUENCE [LARGE SCALE GENOMIC DNA]</scope>
    <source>
        <strain evidence="2 3">Philippines</strain>
    </source>
</reference>